<dbReference type="Proteomes" id="UP000815677">
    <property type="component" value="Unassembled WGS sequence"/>
</dbReference>
<protein>
    <submittedName>
        <fullName evidence="1">Uncharacterized protein</fullName>
    </submittedName>
</protein>
<evidence type="ECO:0000313" key="2">
    <source>
        <dbReference type="Proteomes" id="UP000815677"/>
    </source>
</evidence>
<organism evidence="1 2">
    <name type="scientific">Mycena chlorophos</name>
    <name type="common">Agaric fungus</name>
    <name type="synonym">Agaricus chlorophos</name>
    <dbReference type="NCBI Taxonomy" id="658473"/>
    <lineage>
        <taxon>Eukaryota</taxon>
        <taxon>Fungi</taxon>
        <taxon>Dikarya</taxon>
        <taxon>Basidiomycota</taxon>
        <taxon>Agaricomycotina</taxon>
        <taxon>Agaricomycetes</taxon>
        <taxon>Agaricomycetidae</taxon>
        <taxon>Agaricales</taxon>
        <taxon>Marasmiineae</taxon>
        <taxon>Mycenaceae</taxon>
        <taxon>Mycena</taxon>
    </lineage>
</organism>
<name>A0ABQ0LB33_MYCCL</name>
<dbReference type="EMBL" id="DF844314">
    <property type="protein sequence ID" value="GAT48192.1"/>
    <property type="molecule type" value="Genomic_DNA"/>
</dbReference>
<reference evidence="1" key="1">
    <citation type="submission" date="2014-09" db="EMBL/GenBank/DDBJ databases">
        <title>Genome sequence of the luminous mushroom Mycena chlorophos for searching fungal bioluminescence genes.</title>
        <authorList>
            <person name="Tanaka Y."/>
            <person name="Kasuga D."/>
            <person name="Oba Y."/>
            <person name="Hase S."/>
            <person name="Sato K."/>
            <person name="Oba Y."/>
            <person name="Sakakibara Y."/>
        </authorList>
    </citation>
    <scope>NUCLEOTIDE SEQUENCE</scope>
</reference>
<sequence>MDRQREFMNSFTAFSPNTRNAALASTRDSPTTRAFQTALADGLEPVKTREAAQAPEQAELLPLQRLFRAPPPARNGRGRAHQGNAIHKRIENIVDFVKSAGPMDPVEFKMHLDSVWGTVGQTKQKNEDALLCRAGRGYCGAGTEEETTTTWQAQTYTRIQLHTPAPTLLSVYAPPPTGPALNADPDLGLWSADVLIKTEQENKANTTAFSTSTISQTIALVRLQSVWRSKPQSWKTATIRNAYTKYSKAEPAFRGQTEEQVEKLLEEELHTTDFPKFRSRSAQEAHAREKLFQLCLKARHP</sequence>
<evidence type="ECO:0000313" key="1">
    <source>
        <dbReference type="EMBL" id="GAT48192.1"/>
    </source>
</evidence>
<gene>
    <name evidence="1" type="ORF">MCHLO_05619</name>
</gene>
<proteinExistence type="predicted"/>
<keyword evidence="2" id="KW-1185">Reference proteome</keyword>
<accession>A0ABQ0LB33</accession>